<accession>A0AAE3G6A7</accession>
<dbReference type="EC" id="3.1.2.4" evidence="2"/>
<comment type="catalytic activity">
    <reaction evidence="1">
        <text>3-hydroxy-2-methylpropanoyl-CoA + H2O = 3-hydroxy-2-methylpropanoate + CoA + H(+)</text>
        <dbReference type="Rhea" id="RHEA:20888"/>
        <dbReference type="ChEBI" id="CHEBI:11805"/>
        <dbReference type="ChEBI" id="CHEBI:15377"/>
        <dbReference type="ChEBI" id="CHEBI:15378"/>
        <dbReference type="ChEBI" id="CHEBI:57287"/>
        <dbReference type="ChEBI" id="CHEBI:57340"/>
        <dbReference type="EC" id="3.1.2.4"/>
    </reaction>
</comment>
<evidence type="ECO:0000313" key="5">
    <source>
        <dbReference type="EMBL" id="MCP1676187.1"/>
    </source>
</evidence>
<dbReference type="InterPro" id="IPR032259">
    <property type="entry name" value="HIBYL-CoA-H"/>
</dbReference>
<dbReference type="RefSeq" id="WP_253481249.1">
    <property type="nucleotide sequence ID" value="NZ_JALJXV010000008.1"/>
</dbReference>
<keyword evidence="3" id="KW-0378">Hydrolase</keyword>
<dbReference type="PANTHER" id="PTHR43176:SF3">
    <property type="entry name" value="3-HYDROXYISOBUTYRYL-COA HYDROLASE, MITOCHONDRIAL"/>
    <property type="match status" value="1"/>
</dbReference>
<sequence length="368" mass="40245">MSDAPVLFDTIPAGHYRIGVATLNNSRRLNALDNAMISLLQPQLDEWAQDPAIAMVVLQGAGDRAFCSGGDIRDMATAIKSGDLTRAERYFSEEYRLDYALHTYPKPILAWCHGVTMGGGLGLMQGASHRVVTDDALLAMPEIGIGLFPDVGAAWFLQRMPGRLGLFCGLTGARLGADDAVSCGLADYRIAADRHGTVLGRLPTLAFSDDPAANHEALSVFLRAQHRAGAQSGMLQRLERINAITDHRDPVPIRDALAAAAEDDNWFAPCNTRVTDGSPTTFALVLEQFTRCRRMSLREVLQMDLVIAMRCCKHSDFPEGVRALLLDKDGDPHWTPARLEDVDRTELAEYFIRPWPAGAGPLDDLGRH</sequence>
<reference evidence="5" key="1">
    <citation type="submission" date="2022-03" db="EMBL/GenBank/DDBJ databases">
        <title>Genomic Encyclopedia of Type Strains, Phase III (KMG-III): the genomes of soil and plant-associated and newly described type strains.</title>
        <authorList>
            <person name="Whitman W."/>
        </authorList>
    </citation>
    <scope>NUCLEOTIDE SEQUENCE</scope>
    <source>
        <strain evidence="5">ANL 6-2</strain>
    </source>
</reference>
<dbReference type="Pfam" id="PF16113">
    <property type="entry name" value="ECH_2"/>
    <property type="match status" value="1"/>
</dbReference>
<protein>
    <recommendedName>
        <fullName evidence="2">3-hydroxyisobutyryl-CoA hydrolase</fullName>
        <ecNumber evidence="2">3.1.2.4</ecNumber>
    </recommendedName>
</protein>
<dbReference type="Proteomes" id="UP001205843">
    <property type="component" value="Unassembled WGS sequence"/>
</dbReference>
<evidence type="ECO:0000259" key="4">
    <source>
        <dbReference type="Pfam" id="PF16113"/>
    </source>
</evidence>
<dbReference type="NCBIfam" id="NF004127">
    <property type="entry name" value="PRK05617.1"/>
    <property type="match status" value="1"/>
</dbReference>
<dbReference type="Gene3D" id="3.90.226.10">
    <property type="entry name" value="2-enoyl-CoA Hydratase, Chain A, domain 1"/>
    <property type="match status" value="1"/>
</dbReference>
<dbReference type="GO" id="GO:0005829">
    <property type="term" value="C:cytosol"/>
    <property type="evidence" value="ECO:0007669"/>
    <property type="project" value="TreeGrafter"/>
</dbReference>
<evidence type="ECO:0000256" key="3">
    <source>
        <dbReference type="ARBA" id="ARBA00022801"/>
    </source>
</evidence>
<dbReference type="InterPro" id="IPR045004">
    <property type="entry name" value="ECH_dom"/>
</dbReference>
<feature type="domain" description="Enoyl-CoA hydratase/isomerase" evidence="4">
    <location>
        <begin position="18"/>
        <end position="351"/>
    </location>
</feature>
<name>A0AAE3G6A7_9GAMM</name>
<proteinExistence type="predicted"/>
<keyword evidence="6" id="KW-1185">Reference proteome</keyword>
<evidence type="ECO:0000256" key="1">
    <source>
        <dbReference type="ARBA" id="ARBA00001709"/>
    </source>
</evidence>
<dbReference type="GO" id="GO:0006574">
    <property type="term" value="P:L-valine catabolic process"/>
    <property type="evidence" value="ECO:0007669"/>
    <property type="project" value="TreeGrafter"/>
</dbReference>
<comment type="caution">
    <text evidence="5">The sequence shown here is derived from an EMBL/GenBank/DDBJ whole genome shotgun (WGS) entry which is preliminary data.</text>
</comment>
<dbReference type="AlphaFoldDB" id="A0AAE3G6A7"/>
<dbReference type="InterPro" id="IPR029045">
    <property type="entry name" value="ClpP/crotonase-like_dom_sf"/>
</dbReference>
<dbReference type="CDD" id="cd06558">
    <property type="entry name" value="crotonase-like"/>
    <property type="match status" value="1"/>
</dbReference>
<evidence type="ECO:0000256" key="2">
    <source>
        <dbReference type="ARBA" id="ARBA00011915"/>
    </source>
</evidence>
<dbReference type="SUPFAM" id="SSF52096">
    <property type="entry name" value="ClpP/crotonase"/>
    <property type="match status" value="1"/>
</dbReference>
<gene>
    <name evidence="5" type="ORF">J2T57_003346</name>
</gene>
<dbReference type="EMBL" id="JALJXV010000008">
    <property type="protein sequence ID" value="MCP1676187.1"/>
    <property type="molecule type" value="Genomic_DNA"/>
</dbReference>
<dbReference type="PANTHER" id="PTHR43176">
    <property type="entry name" value="3-HYDROXYISOBUTYRYL-COA HYDROLASE-RELATED"/>
    <property type="match status" value="1"/>
</dbReference>
<evidence type="ECO:0000313" key="6">
    <source>
        <dbReference type="Proteomes" id="UP001205843"/>
    </source>
</evidence>
<dbReference type="GO" id="GO:0003860">
    <property type="term" value="F:3-hydroxyisobutyryl-CoA hydrolase activity"/>
    <property type="evidence" value="ECO:0007669"/>
    <property type="project" value="UniProtKB-EC"/>
</dbReference>
<organism evidence="5 6">
    <name type="scientific">Natronocella acetinitrilica</name>
    <dbReference type="NCBI Taxonomy" id="414046"/>
    <lineage>
        <taxon>Bacteria</taxon>
        <taxon>Pseudomonadati</taxon>
        <taxon>Pseudomonadota</taxon>
        <taxon>Gammaproteobacteria</taxon>
        <taxon>Chromatiales</taxon>
        <taxon>Ectothiorhodospiraceae</taxon>
        <taxon>Natronocella</taxon>
    </lineage>
</organism>